<dbReference type="Proteomes" id="UP000736335">
    <property type="component" value="Unassembled WGS sequence"/>
</dbReference>
<name>A0A9P6HG16_9AGAM</name>
<dbReference type="EMBL" id="WIUZ02000007">
    <property type="protein sequence ID" value="KAF9785388.1"/>
    <property type="molecule type" value="Genomic_DNA"/>
</dbReference>
<keyword evidence="2" id="KW-1185">Reference proteome</keyword>
<evidence type="ECO:0000313" key="2">
    <source>
        <dbReference type="Proteomes" id="UP000736335"/>
    </source>
</evidence>
<accession>A0A9P6HG16</accession>
<organism evidence="1 2">
    <name type="scientific">Thelephora terrestris</name>
    <dbReference type="NCBI Taxonomy" id="56493"/>
    <lineage>
        <taxon>Eukaryota</taxon>
        <taxon>Fungi</taxon>
        <taxon>Dikarya</taxon>
        <taxon>Basidiomycota</taxon>
        <taxon>Agaricomycotina</taxon>
        <taxon>Agaricomycetes</taxon>
        <taxon>Thelephorales</taxon>
        <taxon>Thelephoraceae</taxon>
        <taxon>Thelephora</taxon>
    </lineage>
</organism>
<dbReference type="OrthoDB" id="2682020at2759"/>
<evidence type="ECO:0000313" key="1">
    <source>
        <dbReference type="EMBL" id="KAF9785388.1"/>
    </source>
</evidence>
<gene>
    <name evidence="1" type="ORF">BJ322DRAFT_1020923</name>
</gene>
<comment type="caution">
    <text evidence="1">The sequence shown here is derived from an EMBL/GenBank/DDBJ whole genome shotgun (WGS) entry which is preliminary data.</text>
</comment>
<protein>
    <submittedName>
        <fullName evidence="1">Uncharacterized protein</fullName>
    </submittedName>
</protein>
<proteinExistence type="predicted"/>
<sequence>MPREKSQTTADISKLNKKELERLLRAREADYQELSEKLGKYFSPQILTHIHHSQSTERSHKKRKHLQKALDANQSVGEADDLIPYPTREVPGRGGCQLVECIGQDKETYNAFAMCVCESAIAAGIPKTALWNDVPPVVLGEVYDVVKEQYPWLARFKNNWPARSILIQFLKNNRSAANRPIARRSSHINRSMQNMYQYYLRNYLLCCQMPEYDHQSNAVLPNA</sequence>
<reference evidence="1" key="2">
    <citation type="submission" date="2020-11" db="EMBL/GenBank/DDBJ databases">
        <authorList>
            <consortium name="DOE Joint Genome Institute"/>
            <person name="Kuo A."/>
            <person name="Miyauchi S."/>
            <person name="Kiss E."/>
            <person name="Drula E."/>
            <person name="Kohler A."/>
            <person name="Sanchez-Garcia M."/>
            <person name="Andreopoulos B."/>
            <person name="Barry K.W."/>
            <person name="Bonito G."/>
            <person name="Buee M."/>
            <person name="Carver A."/>
            <person name="Chen C."/>
            <person name="Cichocki N."/>
            <person name="Clum A."/>
            <person name="Culley D."/>
            <person name="Crous P.W."/>
            <person name="Fauchery L."/>
            <person name="Girlanda M."/>
            <person name="Hayes R."/>
            <person name="Keri Z."/>
            <person name="Labutti K."/>
            <person name="Lipzen A."/>
            <person name="Lombard V."/>
            <person name="Magnuson J."/>
            <person name="Maillard F."/>
            <person name="Morin E."/>
            <person name="Murat C."/>
            <person name="Nolan M."/>
            <person name="Ohm R."/>
            <person name="Pangilinan J."/>
            <person name="Pereira M."/>
            <person name="Perotto S."/>
            <person name="Peter M."/>
            <person name="Riley R."/>
            <person name="Sitrit Y."/>
            <person name="Stielow B."/>
            <person name="Szollosi G."/>
            <person name="Zifcakova L."/>
            <person name="Stursova M."/>
            <person name="Spatafora J.W."/>
            <person name="Tedersoo L."/>
            <person name="Vaario L.-M."/>
            <person name="Yamada A."/>
            <person name="Yan M."/>
            <person name="Wang P."/>
            <person name="Xu J."/>
            <person name="Bruns T."/>
            <person name="Baldrian P."/>
            <person name="Vilgalys R."/>
            <person name="Henrissat B."/>
            <person name="Grigoriev I.V."/>
            <person name="Hibbett D."/>
            <person name="Nagy L.G."/>
            <person name="Martin F.M."/>
        </authorList>
    </citation>
    <scope>NUCLEOTIDE SEQUENCE</scope>
    <source>
        <strain evidence="1">UH-Tt-Lm1</strain>
    </source>
</reference>
<dbReference type="AlphaFoldDB" id="A0A9P6HG16"/>
<reference evidence="1" key="1">
    <citation type="journal article" date="2020" name="Nat. Commun.">
        <title>Large-scale genome sequencing of mycorrhizal fungi provides insights into the early evolution of symbiotic traits.</title>
        <authorList>
            <person name="Miyauchi S."/>
            <person name="Kiss E."/>
            <person name="Kuo A."/>
            <person name="Drula E."/>
            <person name="Kohler A."/>
            <person name="Sanchez-Garcia M."/>
            <person name="Morin E."/>
            <person name="Andreopoulos B."/>
            <person name="Barry K.W."/>
            <person name="Bonito G."/>
            <person name="Buee M."/>
            <person name="Carver A."/>
            <person name="Chen C."/>
            <person name="Cichocki N."/>
            <person name="Clum A."/>
            <person name="Culley D."/>
            <person name="Crous P.W."/>
            <person name="Fauchery L."/>
            <person name="Girlanda M."/>
            <person name="Hayes R.D."/>
            <person name="Keri Z."/>
            <person name="LaButti K."/>
            <person name="Lipzen A."/>
            <person name="Lombard V."/>
            <person name="Magnuson J."/>
            <person name="Maillard F."/>
            <person name="Murat C."/>
            <person name="Nolan M."/>
            <person name="Ohm R.A."/>
            <person name="Pangilinan J."/>
            <person name="Pereira M.F."/>
            <person name="Perotto S."/>
            <person name="Peter M."/>
            <person name="Pfister S."/>
            <person name="Riley R."/>
            <person name="Sitrit Y."/>
            <person name="Stielow J.B."/>
            <person name="Szollosi G."/>
            <person name="Zifcakova L."/>
            <person name="Stursova M."/>
            <person name="Spatafora J.W."/>
            <person name="Tedersoo L."/>
            <person name="Vaario L.M."/>
            <person name="Yamada A."/>
            <person name="Yan M."/>
            <person name="Wang P."/>
            <person name="Xu J."/>
            <person name="Bruns T."/>
            <person name="Baldrian P."/>
            <person name="Vilgalys R."/>
            <person name="Dunand C."/>
            <person name="Henrissat B."/>
            <person name="Grigoriev I.V."/>
            <person name="Hibbett D."/>
            <person name="Nagy L.G."/>
            <person name="Martin F.M."/>
        </authorList>
    </citation>
    <scope>NUCLEOTIDE SEQUENCE</scope>
    <source>
        <strain evidence="1">UH-Tt-Lm1</strain>
    </source>
</reference>